<dbReference type="InterPro" id="IPR029470">
    <property type="entry name" value="PDDEXK_4"/>
</dbReference>
<sequence>MENIKNIKYLLRDINIVRKKIEEREKNEEKFNIFTILRKKTDEVYLHSRFLSALLDPNGPHKLGTFILNSFLHIVGSKFKYNENTLKVYPNNKKRSEYKKIDICFVDRATRQAVIIENKIGHIDTNHEDKGQLENYYGRLIEEDKIPEDGIEVYYLTPDGHEPSEDSVNLSGKFPELKKKVKCISYSVEILYWLREVAKESYDWPTLRETIIQYTKLIKEMTGNNLNEIEIKEIKKIIGLDEDNLLGTKLLIDNFIHVRWYTIQDFWNELTTELLNRNFTILKSIKEDEIDDLVHNGKKVYLEIEIMNNDVPVWIKNEYNGWLFWGVYNDEENKRPKTFVEKIDKLISKYSEFECDEYWPCFKYFGETEQEMIKFSDFSCEGTFKLISGKYRKEMIIKLTNQIEDFINKLQEF</sequence>
<keyword evidence="2" id="KW-1185">Reference proteome</keyword>
<reference evidence="1 2" key="1">
    <citation type="submission" date="2023-06" db="EMBL/GenBank/DDBJ databases">
        <authorList>
            <person name="Zeman M."/>
            <person name="Kubasova T."/>
            <person name="Jahodarova E."/>
            <person name="Nykrynova M."/>
            <person name="Rychlik I."/>
        </authorList>
    </citation>
    <scope>NUCLEOTIDE SEQUENCE [LARGE SCALE GENOMIC DNA]</scope>
    <source>
        <strain evidence="1 2">ET4</strain>
    </source>
</reference>
<dbReference type="Pfam" id="PF14281">
    <property type="entry name" value="PDDEXK_4"/>
    <property type="match status" value="1"/>
</dbReference>
<name>A0ABT7U8D8_9BACE</name>
<dbReference type="EMBL" id="JAUDCF010000052">
    <property type="protein sequence ID" value="MDM8146800.1"/>
    <property type="molecule type" value="Genomic_DNA"/>
</dbReference>
<accession>A0ABT7U8D8</accession>
<proteinExistence type="predicted"/>
<evidence type="ECO:0000313" key="2">
    <source>
        <dbReference type="Proteomes" id="UP001228403"/>
    </source>
</evidence>
<dbReference type="Proteomes" id="UP001228403">
    <property type="component" value="Unassembled WGS sequence"/>
</dbReference>
<reference evidence="2" key="2">
    <citation type="submission" date="2023-07" db="EMBL/GenBank/DDBJ databases">
        <title>Identification and characterization of horizontal gene transfer across gut microbiota members of farm animals based on homology search.</title>
        <authorList>
            <person name="Schwarzerova J."/>
            <person name="Nykrynova M."/>
            <person name="Jureckova K."/>
            <person name="Cejkova D."/>
            <person name="Rychlik I."/>
        </authorList>
    </citation>
    <scope>NUCLEOTIDE SEQUENCE [LARGE SCALE GENOMIC DNA]</scope>
    <source>
        <strain evidence="2">ET4</strain>
    </source>
</reference>
<protein>
    <submittedName>
        <fullName evidence="1">PD-(D/E)XK nuclease family protein</fullName>
    </submittedName>
</protein>
<evidence type="ECO:0000313" key="1">
    <source>
        <dbReference type="EMBL" id="MDM8146800.1"/>
    </source>
</evidence>
<comment type="caution">
    <text evidence="1">The sequence shown here is derived from an EMBL/GenBank/DDBJ whole genome shotgun (WGS) entry which is preliminary data.</text>
</comment>
<organism evidence="1 2">
    <name type="scientific">Bacteroides eggerthii</name>
    <dbReference type="NCBI Taxonomy" id="28111"/>
    <lineage>
        <taxon>Bacteria</taxon>
        <taxon>Pseudomonadati</taxon>
        <taxon>Bacteroidota</taxon>
        <taxon>Bacteroidia</taxon>
        <taxon>Bacteroidales</taxon>
        <taxon>Bacteroidaceae</taxon>
        <taxon>Bacteroides</taxon>
    </lineage>
</organism>
<gene>
    <name evidence="1" type="ORF">QUW02_12875</name>
</gene>